<evidence type="ECO:0000256" key="3">
    <source>
        <dbReference type="SAM" id="SignalP"/>
    </source>
</evidence>
<dbReference type="PROSITE" id="PS00194">
    <property type="entry name" value="THIOREDOXIN_1"/>
    <property type="match status" value="1"/>
</dbReference>
<feature type="signal peptide" evidence="3">
    <location>
        <begin position="1"/>
        <end position="17"/>
    </location>
</feature>
<comment type="similarity">
    <text evidence="1">Belongs to the protein disulfide isomerase family.</text>
</comment>
<dbReference type="InterPro" id="IPR051063">
    <property type="entry name" value="PDI"/>
</dbReference>
<sequence length="209" mass="23332">MYNAVFLLIAFISIINADIIDLTDDNFEHLTQASGGQTTGKWLVKFYAPWCGHCKRLVPIWDEVSEVISTNQSDDGILLANVDCTKNPQVAKRFGVSGYPTIKYFADRNMYSYDGARIASDLMEFASEGYKEATAEDVPPPPSWMEDKVVKVRIMVQTNHHLNAIVQDFEEVVTNRKNAAAVLIGLGVFFGVLIGYLMASLKNTKIKKD</sequence>
<accession>A0A7S2WRL6</accession>
<dbReference type="PANTHER" id="PTHR45672">
    <property type="entry name" value="PROTEIN DISULFIDE-ISOMERASE C17H9.14C-RELATED"/>
    <property type="match status" value="1"/>
</dbReference>
<dbReference type="InterPro" id="IPR036249">
    <property type="entry name" value="Thioredoxin-like_sf"/>
</dbReference>
<dbReference type="PROSITE" id="PS51352">
    <property type="entry name" value="THIOREDOXIN_2"/>
    <property type="match status" value="1"/>
</dbReference>
<evidence type="ECO:0000313" key="5">
    <source>
        <dbReference type="EMBL" id="CAD9703541.1"/>
    </source>
</evidence>
<dbReference type="GO" id="GO:0005783">
    <property type="term" value="C:endoplasmic reticulum"/>
    <property type="evidence" value="ECO:0007669"/>
    <property type="project" value="TreeGrafter"/>
</dbReference>
<dbReference type="Gene3D" id="3.40.30.10">
    <property type="entry name" value="Glutaredoxin"/>
    <property type="match status" value="1"/>
</dbReference>
<evidence type="ECO:0000256" key="2">
    <source>
        <dbReference type="SAM" id="Phobius"/>
    </source>
</evidence>
<dbReference type="EMBL" id="HBHI01031260">
    <property type="protein sequence ID" value="CAD9703541.1"/>
    <property type="molecule type" value="Transcribed_RNA"/>
</dbReference>
<dbReference type="CDD" id="cd02961">
    <property type="entry name" value="PDI_a_family"/>
    <property type="match status" value="1"/>
</dbReference>
<feature type="chain" id="PRO_5031537475" description="Thioredoxin domain-containing protein" evidence="3">
    <location>
        <begin position="18"/>
        <end position="209"/>
    </location>
</feature>
<keyword evidence="2" id="KW-1133">Transmembrane helix</keyword>
<dbReference type="InterPro" id="IPR013766">
    <property type="entry name" value="Thioredoxin_domain"/>
</dbReference>
<organism evidence="5">
    <name type="scientific">Eucampia antarctica</name>
    <dbReference type="NCBI Taxonomy" id="49252"/>
    <lineage>
        <taxon>Eukaryota</taxon>
        <taxon>Sar</taxon>
        <taxon>Stramenopiles</taxon>
        <taxon>Ochrophyta</taxon>
        <taxon>Bacillariophyta</taxon>
        <taxon>Mediophyceae</taxon>
        <taxon>Biddulphiophycidae</taxon>
        <taxon>Hemiaulales</taxon>
        <taxon>Hemiaulaceae</taxon>
        <taxon>Eucampia</taxon>
    </lineage>
</organism>
<dbReference type="PANTHER" id="PTHR45672:SF11">
    <property type="entry name" value="PROTEIN DISULFIDE-ISOMERASE C17H9.14C"/>
    <property type="match status" value="1"/>
</dbReference>
<evidence type="ECO:0000259" key="4">
    <source>
        <dbReference type="PROSITE" id="PS51352"/>
    </source>
</evidence>
<name>A0A7S2WRL6_9STRA</name>
<feature type="transmembrane region" description="Helical" evidence="2">
    <location>
        <begin position="179"/>
        <end position="199"/>
    </location>
</feature>
<gene>
    <name evidence="5" type="ORF">EANT1437_LOCUS16108</name>
</gene>
<dbReference type="GO" id="GO:0003756">
    <property type="term" value="F:protein disulfide isomerase activity"/>
    <property type="evidence" value="ECO:0007669"/>
    <property type="project" value="TreeGrafter"/>
</dbReference>
<dbReference type="SUPFAM" id="SSF52833">
    <property type="entry name" value="Thioredoxin-like"/>
    <property type="match status" value="1"/>
</dbReference>
<keyword evidence="2" id="KW-0812">Transmembrane</keyword>
<protein>
    <recommendedName>
        <fullName evidence="4">Thioredoxin domain-containing protein</fullName>
    </recommendedName>
</protein>
<dbReference type="Pfam" id="PF00085">
    <property type="entry name" value="Thioredoxin"/>
    <property type="match status" value="1"/>
</dbReference>
<dbReference type="GO" id="GO:0006457">
    <property type="term" value="P:protein folding"/>
    <property type="evidence" value="ECO:0007669"/>
    <property type="project" value="TreeGrafter"/>
</dbReference>
<keyword evidence="3" id="KW-0732">Signal</keyword>
<dbReference type="AlphaFoldDB" id="A0A7S2WRL6"/>
<feature type="domain" description="Thioredoxin" evidence="4">
    <location>
        <begin position="8"/>
        <end position="131"/>
    </location>
</feature>
<keyword evidence="2" id="KW-0472">Membrane</keyword>
<reference evidence="5" key="1">
    <citation type="submission" date="2021-01" db="EMBL/GenBank/DDBJ databases">
        <authorList>
            <person name="Corre E."/>
            <person name="Pelletier E."/>
            <person name="Niang G."/>
            <person name="Scheremetjew M."/>
            <person name="Finn R."/>
            <person name="Kale V."/>
            <person name="Holt S."/>
            <person name="Cochrane G."/>
            <person name="Meng A."/>
            <person name="Brown T."/>
            <person name="Cohen L."/>
        </authorList>
    </citation>
    <scope>NUCLEOTIDE SEQUENCE</scope>
    <source>
        <strain evidence="5">CCMP1452</strain>
    </source>
</reference>
<dbReference type="InterPro" id="IPR017937">
    <property type="entry name" value="Thioredoxin_CS"/>
</dbReference>
<proteinExistence type="inferred from homology"/>
<evidence type="ECO:0000256" key="1">
    <source>
        <dbReference type="ARBA" id="ARBA00006347"/>
    </source>
</evidence>
<dbReference type="PRINTS" id="PR00421">
    <property type="entry name" value="THIOREDOXIN"/>
</dbReference>